<name>A0A8S5UJI1_9CAUD</name>
<reference evidence="1" key="1">
    <citation type="journal article" date="2021" name="Proc. Natl. Acad. Sci. U.S.A.">
        <title>A Catalog of Tens of Thousands of Viruses from Human Metagenomes Reveals Hidden Associations with Chronic Diseases.</title>
        <authorList>
            <person name="Tisza M.J."/>
            <person name="Buck C.B."/>
        </authorList>
    </citation>
    <scope>NUCLEOTIDE SEQUENCE</scope>
    <source>
        <strain evidence="1">Ctvph17</strain>
    </source>
</reference>
<dbReference type="EMBL" id="BK016095">
    <property type="protein sequence ID" value="DAF94657.1"/>
    <property type="molecule type" value="Genomic_DNA"/>
</dbReference>
<protein>
    <submittedName>
        <fullName evidence="1">Uncharacterized protein</fullName>
    </submittedName>
</protein>
<sequence length="34" mass="4040">MIHMTIMQVLFARVKKWAFEKFSTITCKTIFMSA</sequence>
<proteinExistence type="predicted"/>
<organism evidence="1">
    <name type="scientific">Siphoviridae sp. ctvph17</name>
    <dbReference type="NCBI Taxonomy" id="2825724"/>
    <lineage>
        <taxon>Viruses</taxon>
        <taxon>Duplodnaviria</taxon>
        <taxon>Heunggongvirae</taxon>
        <taxon>Uroviricota</taxon>
        <taxon>Caudoviricetes</taxon>
    </lineage>
</organism>
<accession>A0A8S5UJI1</accession>
<evidence type="ECO:0000313" key="1">
    <source>
        <dbReference type="EMBL" id="DAF94657.1"/>
    </source>
</evidence>